<accession>A0A4Y3NK91</accession>
<keyword evidence="2" id="KW-0812">Transmembrane</keyword>
<evidence type="ECO:0000313" key="4">
    <source>
        <dbReference type="Proteomes" id="UP000317715"/>
    </source>
</evidence>
<protein>
    <submittedName>
        <fullName evidence="3">Uncharacterized protein</fullName>
    </submittedName>
</protein>
<keyword evidence="2" id="KW-1133">Transmembrane helix</keyword>
<evidence type="ECO:0000313" key="3">
    <source>
        <dbReference type="EMBL" id="GEB19139.1"/>
    </source>
</evidence>
<keyword evidence="4" id="KW-1185">Reference proteome</keyword>
<dbReference type="EMBL" id="BJMD01000010">
    <property type="protein sequence ID" value="GEB19139.1"/>
    <property type="molecule type" value="Genomic_DNA"/>
</dbReference>
<dbReference type="RefSeq" id="WP_141283389.1">
    <property type="nucleotide sequence ID" value="NZ_BAAAWK010000001.1"/>
</dbReference>
<proteinExistence type="predicted"/>
<comment type="caution">
    <text evidence="3">The sequence shown here is derived from an EMBL/GenBank/DDBJ whole genome shotgun (WGS) entry which is preliminary data.</text>
</comment>
<gene>
    <name evidence="3" type="ORF">AAU01_18940</name>
</gene>
<reference evidence="3 4" key="1">
    <citation type="submission" date="2019-06" db="EMBL/GenBank/DDBJ databases">
        <title>Whole genome shotgun sequence of Paenarthrobacter aurescens NBRC 12136.</title>
        <authorList>
            <person name="Hosoyama A."/>
            <person name="Uohara A."/>
            <person name="Ohji S."/>
            <person name="Ichikawa N."/>
        </authorList>
    </citation>
    <scope>NUCLEOTIDE SEQUENCE [LARGE SCALE GENOMIC DNA]</scope>
    <source>
        <strain evidence="3 4">NBRC 12136</strain>
    </source>
</reference>
<organism evidence="3 4">
    <name type="scientific">Paenarthrobacter aurescens</name>
    <name type="common">Arthrobacter aurescens</name>
    <dbReference type="NCBI Taxonomy" id="43663"/>
    <lineage>
        <taxon>Bacteria</taxon>
        <taxon>Bacillati</taxon>
        <taxon>Actinomycetota</taxon>
        <taxon>Actinomycetes</taxon>
        <taxon>Micrococcales</taxon>
        <taxon>Micrococcaceae</taxon>
        <taxon>Paenarthrobacter</taxon>
    </lineage>
</organism>
<feature type="compositionally biased region" description="Low complexity" evidence="1">
    <location>
        <begin position="92"/>
        <end position="107"/>
    </location>
</feature>
<evidence type="ECO:0000256" key="2">
    <source>
        <dbReference type="SAM" id="Phobius"/>
    </source>
</evidence>
<dbReference type="OrthoDB" id="4944818at2"/>
<dbReference type="Proteomes" id="UP000317715">
    <property type="component" value="Unassembled WGS sequence"/>
</dbReference>
<keyword evidence="2" id="KW-0472">Membrane</keyword>
<sequence length="348" mass="36284">MDPIKNQISAIDPLTIEPVAEPNGEEALHKILSGTTVFSDNRPLAAVTSLEQRRRRKAQIAGGLLLGAAAVTAGVLVASSFETVSSNPMPAVTLPTSTPTPSVSVTPTPTPTPSVTPSATPTAAAPLTTPPVVPTVPAVAPTLAPTQPPVPVATSQTFTFPDGHLSFTYPVGWSVKTEQGAYSTEADKAASTLARILDNAGAEVAIIFNGNYGDGTAGTVDRTILDRAVVPGVRDNSGELVEFGFSSNQAQYIPYDGPPYEGMPSPRTGPVEGPPTYIMDVRKSSELQAGVSSSGTNQVRVPNGIMSAYVMFDINKQPAFATPEAAKAWMGTTQYAQLKSMLLSLSYK</sequence>
<evidence type="ECO:0000256" key="1">
    <source>
        <dbReference type="SAM" id="MobiDB-lite"/>
    </source>
</evidence>
<name>A0A4Y3NK91_PAEAU</name>
<dbReference type="GeneID" id="97299255"/>
<dbReference type="AlphaFoldDB" id="A0A4Y3NK91"/>
<feature type="transmembrane region" description="Helical" evidence="2">
    <location>
        <begin position="60"/>
        <end position="81"/>
    </location>
</feature>
<feature type="compositionally biased region" description="Low complexity" evidence="1">
    <location>
        <begin position="115"/>
        <end position="127"/>
    </location>
</feature>
<feature type="region of interest" description="Disordered" evidence="1">
    <location>
        <begin position="92"/>
        <end position="129"/>
    </location>
</feature>